<evidence type="ECO:0000313" key="4">
    <source>
        <dbReference type="EMBL" id="KAF7301432.1"/>
    </source>
</evidence>
<comment type="caution">
    <text evidence="4">The sequence shown here is derived from an EMBL/GenBank/DDBJ whole genome shotgun (WGS) entry which is preliminary data.</text>
</comment>
<dbReference type="OrthoDB" id="6770063at2759"/>
<dbReference type="InterPro" id="IPR000772">
    <property type="entry name" value="Ricin_B_lectin"/>
</dbReference>
<keyword evidence="5" id="KW-1185">Reference proteome</keyword>
<dbReference type="InterPro" id="IPR035992">
    <property type="entry name" value="Ricin_B-like_lectins"/>
</dbReference>
<evidence type="ECO:0000256" key="1">
    <source>
        <dbReference type="SAM" id="MobiDB-lite"/>
    </source>
</evidence>
<dbReference type="Gene3D" id="2.80.10.50">
    <property type="match status" value="1"/>
</dbReference>
<dbReference type="RefSeq" id="XP_037219432.1">
    <property type="nucleotide sequence ID" value="XM_037363788.1"/>
</dbReference>
<keyword evidence="2" id="KW-0732">Signal</keyword>
<evidence type="ECO:0000256" key="2">
    <source>
        <dbReference type="SAM" id="SignalP"/>
    </source>
</evidence>
<gene>
    <name evidence="4" type="ORF">MIND_00708500</name>
</gene>
<dbReference type="Proteomes" id="UP000636479">
    <property type="component" value="Unassembled WGS sequence"/>
</dbReference>
<organism evidence="4 5">
    <name type="scientific">Mycena indigotica</name>
    <dbReference type="NCBI Taxonomy" id="2126181"/>
    <lineage>
        <taxon>Eukaryota</taxon>
        <taxon>Fungi</taxon>
        <taxon>Dikarya</taxon>
        <taxon>Basidiomycota</taxon>
        <taxon>Agaricomycotina</taxon>
        <taxon>Agaricomycetes</taxon>
        <taxon>Agaricomycetidae</taxon>
        <taxon>Agaricales</taxon>
        <taxon>Marasmiineae</taxon>
        <taxon>Mycenaceae</taxon>
        <taxon>Mycena</taxon>
    </lineage>
</organism>
<name>A0A8H6SMA1_9AGAR</name>
<dbReference type="AlphaFoldDB" id="A0A8H6SMA1"/>
<dbReference type="Pfam" id="PF00652">
    <property type="entry name" value="Ricin_B_lectin"/>
    <property type="match status" value="1"/>
</dbReference>
<reference evidence="4" key="1">
    <citation type="submission" date="2020-05" db="EMBL/GenBank/DDBJ databases">
        <title>Mycena genomes resolve the evolution of fungal bioluminescence.</title>
        <authorList>
            <person name="Tsai I.J."/>
        </authorList>
    </citation>
    <scope>NUCLEOTIDE SEQUENCE</scope>
    <source>
        <strain evidence="4">171206Taipei</strain>
    </source>
</reference>
<dbReference type="PROSITE" id="PS50231">
    <property type="entry name" value="RICIN_B_LECTIN"/>
    <property type="match status" value="1"/>
</dbReference>
<feature type="region of interest" description="Disordered" evidence="1">
    <location>
        <begin position="284"/>
        <end position="313"/>
    </location>
</feature>
<feature type="chain" id="PRO_5034193435" description="Ricin B lectin domain-containing protein" evidence="2">
    <location>
        <begin position="38"/>
        <end position="313"/>
    </location>
</feature>
<dbReference type="CDD" id="cd00161">
    <property type="entry name" value="beta-trefoil_Ricin-like"/>
    <property type="match status" value="1"/>
</dbReference>
<protein>
    <recommendedName>
        <fullName evidence="3">Ricin B lectin domain-containing protein</fullName>
    </recommendedName>
</protein>
<accession>A0A8H6SMA1</accession>
<evidence type="ECO:0000313" key="5">
    <source>
        <dbReference type="Proteomes" id="UP000636479"/>
    </source>
</evidence>
<evidence type="ECO:0000259" key="3">
    <source>
        <dbReference type="Pfam" id="PF00652"/>
    </source>
</evidence>
<feature type="signal peptide" evidence="2">
    <location>
        <begin position="1"/>
        <end position="37"/>
    </location>
</feature>
<proteinExistence type="predicted"/>
<feature type="domain" description="Ricin B lectin" evidence="3">
    <location>
        <begin position="113"/>
        <end position="205"/>
    </location>
</feature>
<sequence>MLWSSIKSRDAPLFPGLPFLKMLWQTLFLSLAVAVSAKHIYNAHPAFVNTERIQPCISVKENVDGALATITDCTEDANQPRPVYDWEVAFFFDAPVGTTSQQIQLRGTDKTDAARRCLEVKDGVDASGNWVQIRTCNKNNADPNQQWTSNTDSTLRWGVNANQCLDLHDGKIVNGAPLVIRPCNTLVEANSTQAWNTRAVTRIVEDARLIIGNRPLNEANCMTASSNSVNARIGLGVSYSKMSTHKAATSGVSPPSASLVSFLYLLTNASRFLAANGHVVSSLHSSRASPSRPTSASARSSPGSSSWRAPASA</sequence>
<dbReference type="EMBL" id="JACAZF010000006">
    <property type="protein sequence ID" value="KAF7301432.1"/>
    <property type="molecule type" value="Genomic_DNA"/>
</dbReference>
<dbReference type="GeneID" id="59346304"/>
<dbReference type="SUPFAM" id="SSF50370">
    <property type="entry name" value="Ricin B-like lectins"/>
    <property type="match status" value="1"/>
</dbReference>